<dbReference type="AlphaFoldDB" id="A0A6J8B4C5"/>
<evidence type="ECO:0000313" key="1">
    <source>
        <dbReference type="EMBL" id="CAC5378788.1"/>
    </source>
</evidence>
<sequence>MYLKYLDDLCKYYDMYCEDNVTLIGGDFNIDITNQNISGKAVIYIEFLKDRNLWPAPLQQGCLGHMYTFRSKDDNIRTLLDYVVLNACHMASDACIPTGQFRPYLKPYWKNKNLKEYHFKQREARRKWIYNDRPKVKGDPSYHNYKLHKREFRKHKRQAEKQWQVEKYEEIKSAAELDIEQFYKRVRRMRKPSSSINKLVYNGNVATDDVNVCEMWSDYFHDLYSDNGDFDNLFDTNFFKKIKDFIQTYIDSNDNCVIPYLERKITIDEVNNYEVLNVVKHQVRIIYAMNIYFMVKRIS</sequence>
<evidence type="ECO:0008006" key="3">
    <source>
        <dbReference type="Google" id="ProtNLM"/>
    </source>
</evidence>
<dbReference type="SUPFAM" id="SSF56219">
    <property type="entry name" value="DNase I-like"/>
    <property type="match status" value="1"/>
</dbReference>
<dbReference type="Proteomes" id="UP000507470">
    <property type="component" value="Unassembled WGS sequence"/>
</dbReference>
<keyword evidence="2" id="KW-1185">Reference proteome</keyword>
<dbReference type="OrthoDB" id="6159030at2759"/>
<gene>
    <name evidence="1" type="ORF">MCOR_14929</name>
</gene>
<dbReference type="EMBL" id="CACVKT020002592">
    <property type="protein sequence ID" value="CAC5378788.1"/>
    <property type="molecule type" value="Genomic_DNA"/>
</dbReference>
<accession>A0A6J8B4C5</accession>
<evidence type="ECO:0000313" key="2">
    <source>
        <dbReference type="Proteomes" id="UP000507470"/>
    </source>
</evidence>
<dbReference type="InterPro" id="IPR036691">
    <property type="entry name" value="Endo/exonu/phosph_ase_sf"/>
</dbReference>
<organism evidence="1 2">
    <name type="scientific">Mytilus coruscus</name>
    <name type="common">Sea mussel</name>
    <dbReference type="NCBI Taxonomy" id="42192"/>
    <lineage>
        <taxon>Eukaryota</taxon>
        <taxon>Metazoa</taxon>
        <taxon>Spiralia</taxon>
        <taxon>Lophotrochozoa</taxon>
        <taxon>Mollusca</taxon>
        <taxon>Bivalvia</taxon>
        <taxon>Autobranchia</taxon>
        <taxon>Pteriomorphia</taxon>
        <taxon>Mytilida</taxon>
        <taxon>Mytiloidea</taxon>
        <taxon>Mytilidae</taxon>
        <taxon>Mytilinae</taxon>
        <taxon>Mytilus</taxon>
    </lineage>
</organism>
<proteinExistence type="predicted"/>
<reference evidence="1 2" key="1">
    <citation type="submission" date="2020-06" db="EMBL/GenBank/DDBJ databases">
        <authorList>
            <person name="Li R."/>
            <person name="Bekaert M."/>
        </authorList>
    </citation>
    <scope>NUCLEOTIDE SEQUENCE [LARGE SCALE GENOMIC DNA]</scope>
    <source>
        <strain evidence="2">wild</strain>
    </source>
</reference>
<name>A0A6J8B4C5_MYTCO</name>
<protein>
    <recommendedName>
        <fullName evidence="3">Endonuclease/exonuclease/phosphatase domain-containing protein</fullName>
    </recommendedName>
</protein>